<dbReference type="InParanoid" id="W3XJQ0"/>
<name>W3XJQ0_PESFW</name>
<organism evidence="2 3">
    <name type="scientific">Pestalotiopsis fici (strain W106-1 / CGMCC3.15140)</name>
    <dbReference type="NCBI Taxonomy" id="1229662"/>
    <lineage>
        <taxon>Eukaryota</taxon>
        <taxon>Fungi</taxon>
        <taxon>Dikarya</taxon>
        <taxon>Ascomycota</taxon>
        <taxon>Pezizomycotina</taxon>
        <taxon>Sordariomycetes</taxon>
        <taxon>Xylariomycetidae</taxon>
        <taxon>Amphisphaeriales</taxon>
        <taxon>Sporocadaceae</taxon>
        <taxon>Pestalotiopsis</taxon>
    </lineage>
</organism>
<dbReference type="OrthoDB" id="61900at2759"/>
<evidence type="ECO:0000259" key="1">
    <source>
        <dbReference type="Pfam" id="PF24809"/>
    </source>
</evidence>
<dbReference type="KEGG" id="pfy:PFICI_00076"/>
<evidence type="ECO:0000313" key="2">
    <source>
        <dbReference type="EMBL" id="ETS86248.1"/>
    </source>
</evidence>
<sequence length="584" mass="65664">MDATDAFGHYYRGDVQNREEIAKNAYSIAKAHLEQTTSLKNHEKAWLFGAPSIEDAQRAVAESMANCEAKHDSSKVRKWLHRASELICHYGTVLDVFVQHHPEYVSLVWGLWKLIFTSILNHGETLRVLAKSITQIGERLPRIRIASELYPTGQMRIAMESLYVEILGFLMKAYGWCNESILKRVYHSVARPPALQYGDTLERIEICSNSIAEIATLASQAELRVMHTSQDGKLADIISKLETADREREAEFRGLHHLVSTLSISHEQLEQKVDLVLSLLHATGLTINDLLVKTTSYHSIQMNAHVNTNERLSDMQVSQALAALSSSFQDPYTCYQQQLLLRKRRAAGIAPGAATNEFWLSPELRAFASNRDSDMIILAGAFNIRAAIKDFGVDVISSLTRSKINTVWALDGANNEGTQWSSADLLRYLTWQVLRACNFTEKQMSVRFSQFQTSQTPQQWMQLFKEAVKHVGDQLYLVVDLVVIQASLATADGFNIVEELNKMMKSESKGATTLLKIIVISYNADWHRNLPSEIAGSVIPVTKAASRKVTRTWSRTATGWSLRSKKIPLLQNRKAPLIASSYND</sequence>
<dbReference type="HOGENOM" id="CLU_035524_0_0_1"/>
<dbReference type="AlphaFoldDB" id="W3XJQ0"/>
<dbReference type="OMA" id="FHRANVE"/>
<dbReference type="InterPro" id="IPR056125">
    <property type="entry name" value="DUF7708"/>
</dbReference>
<dbReference type="Pfam" id="PF24809">
    <property type="entry name" value="DUF7708"/>
    <property type="match status" value="1"/>
</dbReference>
<dbReference type="GeneID" id="19265089"/>
<reference evidence="3" key="1">
    <citation type="journal article" date="2015" name="BMC Genomics">
        <title>Genomic and transcriptomic analysis of the endophytic fungus Pestalotiopsis fici reveals its lifestyle and high potential for synthesis of natural products.</title>
        <authorList>
            <person name="Wang X."/>
            <person name="Zhang X."/>
            <person name="Liu L."/>
            <person name="Xiang M."/>
            <person name="Wang W."/>
            <person name="Sun X."/>
            <person name="Che Y."/>
            <person name="Guo L."/>
            <person name="Liu G."/>
            <person name="Guo L."/>
            <person name="Wang C."/>
            <person name="Yin W.B."/>
            <person name="Stadler M."/>
            <person name="Zhang X."/>
            <person name="Liu X."/>
        </authorList>
    </citation>
    <scope>NUCLEOTIDE SEQUENCE [LARGE SCALE GENOMIC DNA]</scope>
    <source>
        <strain evidence="3">W106-1 / CGMCC3.15140</strain>
    </source>
</reference>
<gene>
    <name evidence="2" type="ORF">PFICI_00076</name>
</gene>
<accession>W3XJQ0</accession>
<feature type="domain" description="DUF7708" evidence="1">
    <location>
        <begin position="78"/>
        <end position="223"/>
    </location>
</feature>
<dbReference type="EMBL" id="KI912109">
    <property type="protein sequence ID" value="ETS86248.1"/>
    <property type="molecule type" value="Genomic_DNA"/>
</dbReference>
<evidence type="ECO:0000313" key="3">
    <source>
        <dbReference type="Proteomes" id="UP000030651"/>
    </source>
</evidence>
<dbReference type="RefSeq" id="XP_007826848.1">
    <property type="nucleotide sequence ID" value="XM_007828657.1"/>
</dbReference>
<dbReference type="Proteomes" id="UP000030651">
    <property type="component" value="Unassembled WGS sequence"/>
</dbReference>
<dbReference type="eggNOG" id="ENOG502SH5A">
    <property type="taxonomic scope" value="Eukaryota"/>
</dbReference>
<protein>
    <recommendedName>
        <fullName evidence="1">DUF7708 domain-containing protein</fullName>
    </recommendedName>
</protein>
<keyword evidence="3" id="KW-1185">Reference proteome</keyword>
<proteinExistence type="predicted"/>
<dbReference type="STRING" id="1229662.W3XJQ0"/>